<gene>
    <name evidence="8" type="ORF">IAA63_03435</name>
</gene>
<dbReference type="GO" id="GO:0005886">
    <property type="term" value="C:plasma membrane"/>
    <property type="evidence" value="ECO:0007669"/>
    <property type="project" value="TreeGrafter"/>
</dbReference>
<dbReference type="Pfam" id="PF04138">
    <property type="entry name" value="GtrA_DPMS_TM"/>
    <property type="match status" value="1"/>
</dbReference>
<dbReference type="GO" id="GO:0000271">
    <property type="term" value="P:polysaccharide biosynthetic process"/>
    <property type="evidence" value="ECO:0007669"/>
    <property type="project" value="InterPro"/>
</dbReference>
<reference evidence="8" key="2">
    <citation type="journal article" date="2021" name="PeerJ">
        <title>Extensive microbial diversity within the chicken gut microbiome revealed by metagenomics and culture.</title>
        <authorList>
            <person name="Gilroy R."/>
            <person name="Ravi A."/>
            <person name="Getino M."/>
            <person name="Pursley I."/>
            <person name="Horton D.L."/>
            <person name="Alikhan N.F."/>
            <person name="Baker D."/>
            <person name="Gharbi K."/>
            <person name="Hall N."/>
            <person name="Watson M."/>
            <person name="Adriaenssens E.M."/>
            <person name="Foster-Nyarko E."/>
            <person name="Jarju S."/>
            <person name="Secka A."/>
            <person name="Antonio M."/>
            <person name="Oren A."/>
            <person name="Chaudhuri R.R."/>
            <person name="La Ragione R."/>
            <person name="Hildebrand F."/>
            <person name="Pallen M.J."/>
        </authorList>
    </citation>
    <scope>NUCLEOTIDE SEQUENCE</scope>
    <source>
        <strain evidence="8">ChiBcec2-4451</strain>
    </source>
</reference>
<dbReference type="AlphaFoldDB" id="A0A9D1T5V4"/>
<keyword evidence="4 6" id="KW-1133">Transmembrane helix</keyword>
<keyword evidence="5 6" id="KW-0472">Membrane</keyword>
<evidence type="ECO:0000256" key="1">
    <source>
        <dbReference type="ARBA" id="ARBA00004141"/>
    </source>
</evidence>
<feature type="transmembrane region" description="Helical" evidence="6">
    <location>
        <begin position="12"/>
        <end position="30"/>
    </location>
</feature>
<dbReference type="InterPro" id="IPR007267">
    <property type="entry name" value="GtrA_DPMS_TM"/>
</dbReference>
<evidence type="ECO:0000259" key="7">
    <source>
        <dbReference type="Pfam" id="PF04138"/>
    </source>
</evidence>
<accession>A0A9D1T5V4</accession>
<dbReference type="EMBL" id="DVON01000071">
    <property type="protein sequence ID" value="HIV12179.1"/>
    <property type="molecule type" value="Genomic_DNA"/>
</dbReference>
<proteinExistence type="inferred from homology"/>
<reference evidence="8" key="1">
    <citation type="submission" date="2020-10" db="EMBL/GenBank/DDBJ databases">
        <authorList>
            <person name="Gilroy R."/>
        </authorList>
    </citation>
    <scope>NUCLEOTIDE SEQUENCE</scope>
    <source>
        <strain evidence="8">ChiBcec2-4451</strain>
    </source>
</reference>
<evidence type="ECO:0000313" key="9">
    <source>
        <dbReference type="Proteomes" id="UP000886723"/>
    </source>
</evidence>
<comment type="subcellular location">
    <subcellularLocation>
        <location evidence="1">Membrane</location>
        <topology evidence="1">Multi-pass membrane protein</topology>
    </subcellularLocation>
</comment>
<feature type="transmembrane region" description="Helical" evidence="6">
    <location>
        <begin position="36"/>
        <end position="62"/>
    </location>
</feature>
<sequence length="128" mass="14508">MKNKLIGQIVRFSLVGFLCFFIDYGLLLALTELAGFHYLVSGALSFAVSVVVNYLLSMKFVYEARARENRTGEFITFVLLSLVGLLINQLVMWVAVEFLGIWYQLAKIGATAIVMVYNFVSRKIIIER</sequence>
<evidence type="ECO:0000256" key="2">
    <source>
        <dbReference type="ARBA" id="ARBA00009399"/>
    </source>
</evidence>
<protein>
    <submittedName>
        <fullName evidence="8">GtrA family protein</fullName>
    </submittedName>
</protein>
<comment type="caution">
    <text evidence="8">The sequence shown here is derived from an EMBL/GenBank/DDBJ whole genome shotgun (WGS) entry which is preliminary data.</text>
</comment>
<organism evidence="8 9">
    <name type="scientific">Candidatus Pullilachnospira stercoravium</name>
    <dbReference type="NCBI Taxonomy" id="2840913"/>
    <lineage>
        <taxon>Bacteria</taxon>
        <taxon>Bacillati</taxon>
        <taxon>Bacillota</taxon>
        <taxon>Clostridia</taxon>
        <taxon>Lachnospirales</taxon>
        <taxon>Lachnospiraceae</taxon>
        <taxon>Lachnospiraceae incertae sedis</taxon>
        <taxon>Candidatus Pullilachnospira</taxon>
    </lineage>
</organism>
<evidence type="ECO:0000256" key="5">
    <source>
        <dbReference type="ARBA" id="ARBA00023136"/>
    </source>
</evidence>
<name>A0A9D1T5V4_9FIRM</name>
<dbReference type="Proteomes" id="UP000886723">
    <property type="component" value="Unassembled WGS sequence"/>
</dbReference>
<dbReference type="PANTHER" id="PTHR38459:SF1">
    <property type="entry name" value="PROPHAGE BACTOPRENOL-LINKED GLUCOSE TRANSLOCASE HOMOLOG"/>
    <property type="match status" value="1"/>
</dbReference>
<feature type="transmembrane region" description="Helical" evidence="6">
    <location>
        <begin position="101"/>
        <end position="120"/>
    </location>
</feature>
<evidence type="ECO:0000313" key="8">
    <source>
        <dbReference type="EMBL" id="HIV12179.1"/>
    </source>
</evidence>
<evidence type="ECO:0000256" key="3">
    <source>
        <dbReference type="ARBA" id="ARBA00022692"/>
    </source>
</evidence>
<comment type="similarity">
    <text evidence="2">Belongs to the GtrA family.</text>
</comment>
<keyword evidence="3 6" id="KW-0812">Transmembrane</keyword>
<feature type="domain" description="GtrA/DPMS transmembrane" evidence="7">
    <location>
        <begin position="11"/>
        <end position="125"/>
    </location>
</feature>
<dbReference type="PANTHER" id="PTHR38459">
    <property type="entry name" value="PROPHAGE BACTOPRENOL-LINKED GLUCOSE TRANSLOCASE HOMOLOG"/>
    <property type="match status" value="1"/>
</dbReference>
<dbReference type="InterPro" id="IPR051401">
    <property type="entry name" value="GtrA_CellWall_Glycosyl"/>
</dbReference>
<evidence type="ECO:0000256" key="6">
    <source>
        <dbReference type="SAM" id="Phobius"/>
    </source>
</evidence>
<evidence type="ECO:0000256" key="4">
    <source>
        <dbReference type="ARBA" id="ARBA00022989"/>
    </source>
</evidence>
<feature type="transmembrane region" description="Helical" evidence="6">
    <location>
        <begin position="74"/>
        <end position="95"/>
    </location>
</feature>